<dbReference type="EMBL" id="CAJNNW010026891">
    <property type="protein sequence ID" value="CAE8688429.1"/>
    <property type="molecule type" value="Genomic_DNA"/>
</dbReference>
<comment type="caution">
    <text evidence="2">The sequence shown here is derived from an EMBL/GenBank/DDBJ whole genome shotgun (WGS) entry which is preliminary data.</text>
</comment>
<dbReference type="Proteomes" id="UP000626109">
    <property type="component" value="Unassembled WGS sequence"/>
</dbReference>
<feature type="compositionally biased region" description="Polar residues" evidence="1">
    <location>
        <begin position="29"/>
        <end position="38"/>
    </location>
</feature>
<gene>
    <name evidence="2" type="ORF">PGLA2088_LOCUS25917</name>
</gene>
<feature type="region of interest" description="Disordered" evidence="1">
    <location>
        <begin position="1"/>
        <end position="244"/>
    </location>
</feature>
<organism evidence="2 3">
    <name type="scientific">Polarella glacialis</name>
    <name type="common">Dinoflagellate</name>
    <dbReference type="NCBI Taxonomy" id="89957"/>
    <lineage>
        <taxon>Eukaryota</taxon>
        <taxon>Sar</taxon>
        <taxon>Alveolata</taxon>
        <taxon>Dinophyceae</taxon>
        <taxon>Suessiales</taxon>
        <taxon>Suessiaceae</taxon>
        <taxon>Polarella</taxon>
    </lineage>
</organism>
<name>A0A813JVZ5_POLGL</name>
<proteinExistence type="predicted"/>
<evidence type="ECO:0000256" key="1">
    <source>
        <dbReference type="SAM" id="MobiDB-lite"/>
    </source>
</evidence>
<protein>
    <submittedName>
        <fullName evidence="2">Uncharacterized protein</fullName>
    </submittedName>
</protein>
<evidence type="ECO:0000313" key="3">
    <source>
        <dbReference type="Proteomes" id="UP000626109"/>
    </source>
</evidence>
<accession>A0A813JVZ5</accession>
<feature type="non-terminal residue" evidence="2">
    <location>
        <position position="1"/>
    </location>
</feature>
<sequence>LGSPRNPVGSRRVVETGRLSSPVRRPALETQTTRSRSGSRLPEKSCDATSAAAFLVSQHLAGSPRSYRGDAKPTGGARAGGKSTSVGRSTLASPTRKSAAAVAAAASAAAGLTGLRSSPSLAAAPSGLRSSPRPASPTRRSAAVVAAAATAAAPSGVQSSPRLASPTRRSAAAAATPPGLRTSPRGHSADARSRLESSLSRLAPPSSGRGSHTLSRATRSPGRSPGATGGSRRTGPSVLEGPGGLLAMLDRLTPPATLTSSPSRQRMLASVAERVAAGPEFSPRDWAGCLRSGQQDRARMPQSAVQACAACHQPRASTPGAALQMAPQAGRPLFGPRCAGRRLRPCAARRLATGHRRLRQGTPCAAPPATYRRITPLVGHGCRQRRRAYWAGPRLRGGWHRVSDTQFLGCFVF</sequence>
<feature type="compositionally biased region" description="Low complexity" evidence="1">
    <location>
        <begin position="98"/>
        <end position="182"/>
    </location>
</feature>
<reference evidence="2" key="1">
    <citation type="submission" date="2021-02" db="EMBL/GenBank/DDBJ databases">
        <authorList>
            <person name="Dougan E. K."/>
            <person name="Rhodes N."/>
            <person name="Thang M."/>
            <person name="Chan C."/>
        </authorList>
    </citation>
    <scope>NUCLEOTIDE SEQUENCE</scope>
</reference>
<feature type="compositionally biased region" description="Low complexity" evidence="1">
    <location>
        <begin position="196"/>
        <end position="207"/>
    </location>
</feature>
<dbReference type="AlphaFoldDB" id="A0A813JVZ5"/>
<feature type="compositionally biased region" description="Polar residues" evidence="1">
    <location>
        <begin position="82"/>
        <end position="96"/>
    </location>
</feature>
<feature type="compositionally biased region" description="Polar residues" evidence="1">
    <location>
        <begin position="208"/>
        <end position="218"/>
    </location>
</feature>
<evidence type="ECO:0000313" key="2">
    <source>
        <dbReference type="EMBL" id="CAE8688429.1"/>
    </source>
</evidence>